<feature type="transmembrane region" description="Helical" evidence="6">
    <location>
        <begin position="442"/>
        <end position="462"/>
    </location>
</feature>
<feature type="transmembrane region" description="Helical" evidence="6">
    <location>
        <begin position="52"/>
        <end position="74"/>
    </location>
</feature>
<keyword evidence="2" id="KW-1003">Cell membrane</keyword>
<feature type="transmembrane region" description="Helical" evidence="6">
    <location>
        <begin position="474"/>
        <end position="492"/>
    </location>
</feature>
<evidence type="ECO:0000256" key="4">
    <source>
        <dbReference type="ARBA" id="ARBA00022989"/>
    </source>
</evidence>
<evidence type="ECO:0000256" key="3">
    <source>
        <dbReference type="ARBA" id="ARBA00022692"/>
    </source>
</evidence>
<feature type="transmembrane region" description="Helical" evidence="6">
    <location>
        <begin position="383"/>
        <end position="402"/>
    </location>
</feature>
<feature type="domain" description="ComEC/Rec2-related protein" evidence="7">
    <location>
        <begin position="226"/>
        <end position="494"/>
    </location>
</feature>
<accession>A0A4Q8QE66</accession>
<evidence type="ECO:0000256" key="5">
    <source>
        <dbReference type="ARBA" id="ARBA00023136"/>
    </source>
</evidence>
<keyword evidence="10" id="KW-1185">Reference proteome</keyword>
<name>A0A4Q8QE66_9FLAO</name>
<organism evidence="9 10">
    <name type="scientific">Flagellimonas allohymeniacidonis</name>
    <dbReference type="NCBI Taxonomy" id="2517819"/>
    <lineage>
        <taxon>Bacteria</taxon>
        <taxon>Pseudomonadati</taxon>
        <taxon>Bacteroidota</taxon>
        <taxon>Flavobacteriia</taxon>
        <taxon>Flavobacteriales</taxon>
        <taxon>Flavobacteriaceae</taxon>
        <taxon>Flagellimonas</taxon>
    </lineage>
</organism>
<dbReference type="PANTHER" id="PTHR30619:SF1">
    <property type="entry name" value="RECOMBINATION PROTEIN 2"/>
    <property type="match status" value="1"/>
</dbReference>
<dbReference type="OrthoDB" id="9761531at2"/>
<protein>
    <submittedName>
        <fullName evidence="9">ComEC family competence protein</fullName>
    </submittedName>
</protein>
<evidence type="ECO:0000259" key="7">
    <source>
        <dbReference type="Pfam" id="PF03772"/>
    </source>
</evidence>
<comment type="subcellular location">
    <subcellularLocation>
        <location evidence="1">Cell membrane</location>
        <topology evidence="1">Multi-pass membrane protein</topology>
    </subcellularLocation>
</comment>
<feature type="transmembrane region" description="Helical" evidence="6">
    <location>
        <begin position="341"/>
        <end position="363"/>
    </location>
</feature>
<comment type="caution">
    <text evidence="9">The sequence shown here is derived from an EMBL/GenBank/DDBJ whole genome shotgun (WGS) entry which is preliminary data.</text>
</comment>
<sequence length="669" mass="76403">MQLFDFVSVKLTLFLIFGIIIGFYWGPPLWFTGISLLLCLGLTYLGWKKQSVVFGISAAGITLFLGIFITTISLGKALHNHYTHKKIEDESSWHLKIQEVLKPNAYSHRFVAQVISQDQNKSVGKLLFYLSSDTNGRIPIVDDEIIVLSSAQEIKPPRNPYQFNYRDYLRKQGIFHQISSKPKGILYLERPSSTIYGYAMAFREHIISKLHQHPFGSGELAVIQALLLGKRSDISKEMYDNYKNAGAVHILAVSGLHVGILLLILQFLTSPLKRLSKGKTIQMGIVLIMLWGFAFMAGLSPSIVRAVTMFSFVAYALNLNRPTNPFNIVALSMFFILLVKPLFLFQVGFQMSYIAVLSILWIYPKLQKFYTPDQFLVRKLWQLLSISFAAQLGVLPISLYYFHQFPALFFVSNLLIIPFLGIILGMGLLVIALALVNILPSFLTITFNFIIKSMNWAIGWIAQQEQFVLKEIPFDGVQLMLTYPTIIALVVFLSKPSFKKILIPLSGIIGLQLWGIKNQIQSRNHQQLVIAHSAKTPLLLYQSKKRLLAFSKDSSRTKATVKNFQMGQKAAATNYYPLQNNYRFGNKRFYRVDSFAILPKQRNLDILWMTDSPKINLARWLDSLQPKQVISDGTNYKSYSSRWKKTCQKKKVPFHDTREKGAYILNWFE</sequence>
<dbReference type="NCBIfam" id="TIGR00360">
    <property type="entry name" value="ComEC_N-term"/>
    <property type="match status" value="1"/>
</dbReference>
<evidence type="ECO:0000313" key="10">
    <source>
        <dbReference type="Proteomes" id="UP000291981"/>
    </source>
</evidence>
<dbReference type="AlphaFoldDB" id="A0A4Q8QE66"/>
<proteinExistence type="predicted"/>
<feature type="transmembrane region" description="Helical" evidence="6">
    <location>
        <begin position="414"/>
        <end position="436"/>
    </location>
</feature>
<dbReference type="Pfam" id="PF03772">
    <property type="entry name" value="Competence"/>
    <property type="match status" value="1"/>
</dbReference>
<feature type="transmembrane region" description="Helical" evidence="6">
    <location>
        <begin position="280"/>
        <end position="297"/>
    </location>
</feature>
<keyword evidence="3 6" id="KW-0812">Transmembrane</keyword>
<keyword evidence="4 6" id="KW-1133">Transmembrane helix</keyword>
<dbReference type="Proteomes" id="UP000291981">
    <property type="component" value="Unassembled WGS sequence"/>
</dbReference>
<dbReference type="InterPro" id="IPR025405">
    <property type="entry name" value="DUF4131"/>
</dbReference>
<dbReference type="InterPro" id="IPR004477">
    <property type="entry name" value="ComEC_N"/>
</dbReference>
<dbReference type="EMBL" id="SGIU01000002">
    <property type="protein sequence ID" value="TAI48044.1"/>
    <property type="molecule type" value="Genomic_DNA"/>
</dbReference>
<evidence type="ECO:0000256" key="6">
    <source>
        <dbReference type="SAM" id="Phobius"/>
    </source>
</evidence>
<dbReference type="PANTHER" id="PTHR30619">
    <property type="entry name" value="DNA INTERNALIZATION/COMPETENCE PROTEIN COMEC/REC2"/>
    <property type="match status" value="1"/>
</dbReference>
<evidence type="ECO:0000313" key="9">
    <source>
        <dbReference type="EMBL" id="TAI48044.1"/>
    </source>
</evidence>
<evidence type="ECO:0000256" key="1">
    <source>
        <dbReference type="ARBA" id="ARBA00004651"/>
    </source>
</evidence>
<dbReference type="RefSeq" id="WP_130615408.1">
    <property type="nucleotide sequence ID" value="NZ_SGIU01000002.1"/>
</dbReference>
<evidence type="ECO:0000256" key="2">
    <source>
        <dbReference type="ARBA" id="ARBA00022475"/>
    </source>
</evidence>
<reference evidence="9 10" key="1">
    <citation type="submission" date="2019-02" db="EMBL/GenBank/DDBJ databases">
        <title>Draft genome sequence of Muricauda sp. 176CP4-71.</title>
        <authorList>
            <person name="Park J.-S."/>
        </authorList>
    </citation>
    <scope>NUCLEOTIDE SEQUENCE [LARGE SCALE GENOMIC DNA]</scope>
    <source>
        <strain evidence="9 10">176CP4-71</strain>
    </source>
</reference>
<keyword evidence="5 6" id="KW-0472">Membrane</keyword>
<feature type="transmembrane region" description="Helical" evidence="6">
    <location>
        <begin position="7"/>
        <end position="24"/>
    </location>
</feature>
<evidence type="ECO:0000259" key="8">
    <source>
        <dbReference type="Pfam" id="PF13567"/>
    </source>
</evidence>
<dbReference type="GO" id="GO:0005886">
    <property type="term" value="C:plasma membrane"/>
    <property type="evidence" value="ECO:0007669"/>
    <property type="project" value="UniProtKB-SubCell"/>
</dbReference>
<feature type="domain" description="DUF4131" evidence="8">
    <location>
        <begin position="27"/>
        <end position="182"/>
    </location>
</feature>
<dbReference type="Pfam" id="PF13567">
    <property type="entry name" value="DUF4131"/>
    <property type="match status" value="1"/>
</dbReference>
<gene>
    <name evidence="9" type="ORF">EW142_15460</name>
</gene>
<dbReference type="InterPro" id="IPR052159">
    <property type="entry name" value="Competence_DNA_uptake"/>
</dbReference>
<feature type="transmembrane region" description="Helical" evidence="6">
    <location>
        <begin position="247"/>
        <end position="268"/>
    </location>
</feature>